<gene>
    <name evidence="2" type="ORF">CR513_10934</name>
</gene>
<protein>
    <recommendedName>
        <fullName evidence="1">Integrase catalytic domain-containing protein</fullName>
    </recommendedName>
</protein>
<organism evidence="2 3">
    <name type="scientific">Mucuna pruriens</name>
    <name type="common">Velvet bean</name>
    <name type="synonym">Dolichos pruriens</name>
    <dbReference type="NCBI Taxonomy" id="157652"/>
    <lineage>
        <taxon>Eukaryota</taxon>
        <taxon>Viridiplantae</taxon>
        <taxon>Streptophyta</taxon>
        <taxon>Embryophyta</taxon>
        <taxon>Tracheophyta</taxon>
        <taxon>Spermatophyta</taxon>
        <taxon>Magnoliopsida</taxon>
        <taxon>eudicotyledons</taxon>
        <taxon>Gunneridae</taxon>
        <taxon>Pentapetalae</taxon>
        <taxon>rosids</taxon>
        <taxon>fabids</taxon>
        <taxon>Fabales</taxon>
        <taxon>Fabaceae</taxon>
        <taxon>Papilionoideae</taxon>
        <taxon>50 kb inversion clade</taxon>
        <taxon>NPAAA clade</taxon>
        <taxon>indigoferoid/millettioid clade</taxon>
        <taxon>Phaseoleae</taxon>
        <taxon>Mucuna</taxon>
    </lineage>
</organism>
<dbReference type="SUPFAM" id="SSF53098">
    <property type="entry name" value="Ribonuclease H-like"/>
    <property type="match status" value="1"/>
</dbReference>
<dbReference type="EMBL" id="QJKJ01001920">
    <property type="protein sequence ID" value="RDY05253.1"/>
    <property type="molecule type" value="Genomic_DNA"/>
</dbReference>
<comment type="caution">
    <text evidence="2">The sequence shown here is derived from an EMBL/GenBank/DDBJ whole genome shotgun (WGS) entry which is preliminary data.</text>
</comment>
<keyword evidence="3" id="KW-1185">Reference proteome</keyword>
<dbReference type="InterPro" id="IPR001584">
    <property type="entry name" value="Integrase_cat-core"/>
</dbReference>
<dbReference type="GO" id="GO:0003676">
    <property type="term" value="F:nucleic acid binding"/>
    <property type="evidence" value="ECO:0007669"/>
    <property type="project" value="InterPro"/>
</dbReference>
<dbReference type="InterPro" id="IPR036397">
    <property type="entry name" value="RNaseH_sf"/>
</dbReference>
<name>A0A371HR42_MUCPR</name>
<dbReference type="GO" id="GO:0015074">
    <property type="term" value="P:DNA integration"/>
    <property type="evidence" value="ECO:0007669"/>
    <property type="project" value="InterPro"/>
</dbReference>
<dbReference type="PROSITE" id="PS50994">
    <property type="entry name" value="INTEGRASE"/>
    <property type="match status" value="1"/>
</dbReference>
<feature type="domain" description="Integrase catalytic" evidence="1">
    <location>
        <begin position="1"/>
        <end position="109"/>
    </location>
</feature>
<dbReference type="AlphaFoldDB" id="A0A371HR42"/>
<dbReference type="Proteomes" id="UP000257109">
    <property type="component" value="Unassembled WGS sequence"/>
</dbReference>
<dbReference type="InterPro" id="IPR012337">
    <property type="entry name" value="RNaseH-like_sf"/>
</dbReference>
<dbReference type="PANTHER" id="PTHR35046">
    <property type="entry name" value="ZINC KNUCKLE (CCHC-TYPE) FAMILY PROTEIN"/>
    <property type="match status" value="1"/>
</dbReference>
<proteinExistence type="predicted"/>
<evidence type="ECO:0000313" key="2">
    <source>
        <dbReference type="EMBL" id="RDY05253.1"/>
    </source>
</evidence>
<dbReference type="PANTHER" id="PTHR35046:SF9">
    <property type="entry name" value="RNA-DIRECTED DNA POLYMERASE"/>
    <property type="match status" value="1"/>
</dbReference>
<evidence type="ECO:0000313" key="3">
    <source>
        <dbReference type="Proteomes" id="UP000257109"/>
    </source>
</evidence>
<dbReference type="Gene3D" id="3.30.420.10">
    <property type="entry name" value="Ribonuclease H-like superfamily/Ribonuclease H"/>
    <property type="match status" value="1"/>
</dbReference>
<dbReference type="OrthoDB" id="10062030at2759"/>
<feature type="non-terminal residue" evidence="2">
    <location>
        <position position="1"/>
    </location>
</feature>
<dbReference type="STRING" id="157652.A0A371HR42"/>
<accession>A0A371HR42</accession>
<evidence type="ECO:0000259" key="1">
    <source>
        <dbReference type="PROSITE" id="PS50994"/>
    </source>
</evidence>
<reference evidence="2" key="1">
    <citation type="submission" date="2018-05" db="EMBL/GenBank/DDBJ databases">
        <title>Draft genome of Mucuna pruriens seed.</title>
        <authorList>
            <person name="Nnadi N.E."/>
            <person name="Vos R."/>
            <person name="Hasami M.H."/>
            <person name="Devisetty U.K."/>
            <person name="Aguiy J.C."/>
        </authorList>
    </citation>
    <scope>NUCLEOTIDE SEQUENCE [LARGE SCALE GENOMIC DNA]</scope>
    <source>
        <strain evidence="2">JCA_2017</strain>
    </source>
</reference>
<sequence length="206" mass="23588">MEFILGLPRSKGGRDSIFVVVDRFSKMAHFIPFHKMDDTCIVANIFFKEVVRLYGLPKTIVLDRDSKFLGHFWRTLRSKVCIKLLFSITCHPQPNGQTNVVNKTLSQLLGYDENSGDERIIGRHERPHIHDIIKKNPWILIKGKIPSFSGNGNIDEYYGWELKNEISLQCRGLTRASVGCVEARNKNPLAKPMKAAYEKCIKVLDE</sequence>